<organism evidence="2 3">
    <name type="scientific">Plasmodium vinckei vinckei</name>
    <dbReference type="NCBI Taxonomy" id="54757"/>
    <lineage>
        <taxon>Eukaryota</taxon>
        <taxon>Sar</taxon>
        <taxon>Alveolata</taxon>
        <taxon>Apicomplexa</taxon>
        <taxon>Aconoidasida</taxon>
        <taxon>Haemosporida</taxon>
        <taxon>Plasmodiidae</taxon>
        <taxon>Plasmodium</taxon>
        <taxon>Plasmodium (Vinckeia)</taxon>
    </lineage>
</organism>
<dbReference type="RefSeq" id="XP_037490406.1">
    <property type="nucleotide sequence ID" value="XM_037634293.1"/>
</dbReference>
<dbReference type="InterPro" id="IPR006477">
    <property type="entry name" value="Yir_bir_cir"/>
</dbReference>
<dbReference type="VEuPathDB" id="PlasmoDB:PVVCY_0900070"/>
<dbReference type="OrthoDB" id="372865at2759"/>
<dbReference type="AlphaFoldDB" id="A0A449BS76"/>
<keyword evidence="1" id="KW-1133">Transmembrane helix</keyword>
<keyword evidence="1" id="KW-0812">Transmembrane</keyword>
<accession>A0A449BS76</accession>
<feature type="transmembrane region" description="Helical" evidence="1">
    <location>
        <begin position="275"/>
        <end position="296"/>
    </location>
</feature>
<evidence type="ECO:0000313" key="3">
    <source>
        <dbReference type="Proteomes" id="UP000290582"/>
    </source>
</evidence>
<dbReference type="GeneID" id="19961949"/>
<keyword evidence="1" id="KW-0472">Membrane</keyword>
<reference evidence="2 3" key="1">
    <citation type="submission" date="2019-01" db="EMBL/GenBank/DDBJ databases">
        <authorList>
            <person name="Ramaprasad A."/>
        </authorList>
    </citation>
    <scope>NUCLEOTIDE SEQUENCE [LARGE SCALE GENOMIC DNA]</scope>
</reference>
<sequence>MGQLSYDIEKVYKEFVTISNYFDEDNVSNLINNPNAPIHNYCHYESNSGDGKCNDYFQMASSGVIHFLNNLKNTNGLDYDKLAEYAILWLSYKLNINSQSSSIKLNDFYTQYIETNNDYNKNLNDSDSMTYKAIIDKKKNLMDIKEISKFNDLFSILYYLYYVIRDEDWNCKENLELANKFYNQFKELNNDSNNIEDSSYNKLLSTLSNDYNNLKKTCDYNRCTNFPPLPKIEAKKSSAQNSVVNPVDKSVKGSEQLLGQTPEATSSSSSILNTVIPGLSIFAIPVFLGVAYKYSLFGIDKLFQRQYIRKQLKKIKKKMKLNI</sequence>
<protein>
    <submittedName>
        <fullName evidence="2">CIR protein PIR protein</fullName>
    </submittedName>
</protein>
<dbReference type="EMBL" id="LR215065">
    <property type="protein sequence ID" value="VEV56199.1"/>
    <property type="molecule type" value="Genomic_DNA"/>
</dbReference>
<name>A0A449BS76_PLAVN</name>
<dbReference type="Pfam" id="PF06022">
    <property type="entry name" value="Cir_Bir_Yir"/>
    <property type="match status" value="1"/>
</dbReference>
<proteinExistence type="predicted"/>
<dbReference type="Proteomes" id="UP000290582">
    <property type="component" value="Chromosome PVVCY_09"/>
</dbReference>
<dbReference type="KEGG" id="pvv:PVVCY_0900070"/>
<evidence type="ECO:0000313" key="2">
    <source>
        <dbReference type="EMBL" id="VEV56199.1"/>
    </source>
</evidence>
<dbReference type="NCBIfam" id="TIGR01590">
    <property type="entry name" value="yir-bir-cir_Pla"/>
    <property type="match status" value="1"/>
</dbReference>
<evidence type="ECO:0000256" key="1">
    <source>
        <dbReference type="SAM" id="Phobius"/>
    </source>
</evidence>
<gene>
    <name evidence="2" type="ORF">PVVCY_0900070</name>
</gene>